<name>A0A9X2PFS2_9HYPH</name>
<evidence type="ECO:0000313" key="3">
    <source>
        <dbReference type="Proteomes" id="UP001151088"/>
    </source>
</evidence>
<protein>
    <submittedName>
        <fullName evidence="2">Uncharacterized protein</fullName>
    </submittedName>
</protein>
<dbReference type="AlphaFoldDB" id="A0A9X2PFS2"/>
<feature type="region of interest" description="Disordered" evidence="1">
    <location>
        <begin position="70"/>
        <end position="99"/>
    </location>
</feature>
<sequence length="99" mass="10912">MENELRSNLRVCAEAYATARGFELSTVGRLAANDGSFFSRIASGRSFTARKYDEIIRWFSTNWPSGVEWPEGVPRAPVNVGTMPDAGTSENDNREGVLP</sequence>
<dbReference type="EMBL" id="JANTHZ010000015">
    <property type="protein sequence ID" value="MCS0497891.1"/>
    <property type="molecule type" value="Genomic_DNA"/>
</dbReference>
<comment type="caution">
    <text evidence="2">The sequence shown here is derived from an EMBL/GenBank/DDBJ whole genome shotgun (WGS) entry which is preliminary data.</text>
</comment>
<gene>
    <name evidence="2" type="ORF">NVS89_22630</name>
</gene>
<accession>A0A9X2PFS2</accession>
<dbReference type="RefSeq" id="WP_258735048.1">
    <property type="nucleotide sequence ID" value="NZ_JANTHY010000001.1"/>
</dbReference>
<reference evidence="2" key="1">
    <citation type="submission" date="2022-08" db="EMBL/GenBank/DDBJ databases">
        <authorList>
            <person name="Li F."/>
        </authorList>
    </citation>
    <scope>NUCLEOTIDE SEQUENCE</scope>
    <source>
        <strain evidence="2">MQZ15Z-1</strain>
    </source>
</reference>
<keyword evidence="3" id="KW-1185">Reference proteome</keyword>
<evidence type="ECO:0000256" key="1">
    <source>
        <dbReference type="SAM" id="MobiDB-lite"/>
    </source>
</evidence>
<organism evidence="2 3">
    <name type="scientific">Ancylobacter mangrovi</name>
    <dbReference type="NCBI Taxonomy" id="2972472"/>
    <lineage>
        <taxon>Bacteria</taxon>
        <taxon>Pseudomonadati</taxon>
        <taxon>Pseudomonadota</taxon>
        <taxon>Alphaproteobacteria</taxon>
        <taxon>Hyphomicrobiales</taxon>
        <taxon>Xanthobacteraceae</taxon>
        <taxon>Ancylobacter</taxon>
    </lineage>
</organism>
<dbReference type="Proteomes" id="UP001151088">
    <property type="component" value="Unassembled WGS sequence"/>
</dbReference>
<proteinExistence type="predicted"/>
<evidence type="ECO:0000313" key="2">
    <source>
        <dbReference type="EMBL" id="MCS0497891.1"/>
    </source>
</evidence>